<dbReference type="InterPro" id="IPR036138">
    <property type="entry name" value="PBP_dimer_sf"/>
</dbReference>
<evidence type="ECO:0000256" key="6">
    <source>
        <dbReference type="ARBA" id="ARBA00022960"/>
    </source>
</evidence>
<evidence type="ECO:0000256" key="3">
    <source>
        <dbReference type="ARBA" id="ARBA00007171"/>
    </source>
</evidence>
<dbReference type="InterPro" id="IPR050515">
    <property type="entry name" value="Beta-lactam/transpept"/>
</dbReference>
<dbReference type="PANTHER" id="PTHR30627">
    <property type="entry name" value="PEPTIDOGLYCAN D,D-TRANSPEPTIDASE"/>
    <property type="match status" value="1"/>
</dbReference>
<evidence type="ECO:0000259" key="12">
    <source>
        <dbReference type="Pfam" id="PF00905"/>
    </source>
</evidence>
<reference evidence="15" key="1">
    <citation type="journal article" date="2019" name="Int. J. Syst. Evol. Microbiol.">
        <title>The Global Catalogue of Microorganisms (GCM) 10K type strain sequencing project: providing services to taxonomists for standard genome sequencing and annotation.</title>
        <authorList>
            <consortium name="The Broad Institute Genomics Platform"/>
            <consortium name="The Broad Institute Genome Sequencing Center for Infectious Disease"/>
            <person name="Wu L."/>
            <person name="Ma J."/>
        </authorList>
    </citation>
    <scope>NUCLEOTIDE SEQUENCE [LARGE SCALE GENOMIC DNA]</scope>
    <source>
        <strain evidence="15">CCM 8749</strain>
    </source>
</reference>
<name>A0ABW1IQV4_9BACL</name>
<protein>
    <submittedName>
        <fullName evidence="14">Peptidoglycan D,D-transpeptidase FtsI family protein</fullName>
    </submittedName>
</protein>
<evidence type="ECO:0000313" key="14">
    <source>
        <dbReference type="EMBL" id="MFC5987460.1"/>
    </source>
</evidence>
<dbReference type="PANTHER" id="PTHR30627:SF2">
    <property type="entry name" value="PEPTIDOGLYCAN D,D-TRANSPEPTIDASE MRDA"/>
    <property type="match status" value="1"/>
</dbReference>
<accession>A0ABW1IQV4</accession>
<dbReference type="Proteomes" id="UP001596250">
    <property type="component" value="Unassembled WGS sequence"/>
</dbReference>
<dbReference type="InterPro" id="IPR001460">
    <property type="entry name" value="PCN-bd_Tpept"/>
</dbReference>
<keyword evidence="7" id="KW-0573">Peptidoglycan synthesis</keyword>
<comment type="caution">
    <text evidence="14">The sequence shown here is derived from an EMBL/GenBank/DDBJ whole genome shotgun (WGS) entry which is preliminary data.</text>
</comment>
<feature type="domain" description="Penicillin-binding protein transpeptidase" evidence="12">
    <location>
        <begin position="327"/>
        <end position="665"/>
    </location>
</feature>
<dbReference type="Pfam" id="PF00905">
    <property type="entry name" value="Transpeptidase"/>
    <property type="match status" value="1"/>
</dbReference>
<evidence type="ECO:0000256" key="1">
    <source>
        <dbReference type="ARBA" id="ARBA00004167"/>
    </source>
</evidence>
<evidence type="ECO:0000256" key="8">
    <source>
        <dbReference type="ARBA" id="ARBA00022989"/>
    </source>
</evidence>
<evidence type="ECO:0000256" key="2">
    <source>
        <dbReference type="ARBA" id="ARBA00004236"/>
    </source>
</evidence>
<proteinExistence type="inferred from homology"/>
<organism evidence="14 15">
    <name type="scientific">Marinicrinis lubricantis</name>
    <dbReference type="NCBI Taxonomy" id="2086470"/>
    <lineage>
        <taxon>Bacteria</taxon>
        <taxon>Bacillati</taxon>
        <taxon>Bacillota</taxon>
        <taxon>Bacilli</taxon>
        <taxon>Bacillales</taxon>
        <taxon>Paenibacillaceae</taxon>
    </lineage>
</organism>
<dbReference type="Pfam" id="PF03717">
    <property type="entry name" value="PBP_dimer"/>
    <property type="match status" value="1"/>
</dbReference>
<keyword evidence="6" id="KW-0133">Cell shape</keyword>
<evidence type="ECO:0000313" key="15">
    <source>
        <dbReference type="Proteomes" id="UP001596250"/>
    </source>
</evidence>
<dbReference type="Gene3D" id="3.90.1310.10">
    <property type="entry name" value="Penicillin-binding protein 2a (Domain 2)"/>
    <property type="match status" value="1"/>
</dbReference>
<feature type="domain" description="Penicillin-binding protein dimerisation" evidence="13">
    <location>
        <begin position="66"/>
        <end position="272"/>
    </location>
</feature>
<keyword evidence="9 11" id="KW-0472">Membrane</keyword>
<evidence type="ECO:0000256" key="9">
    <source>
        <dbReference type="ARBA" id="ARBA00023136"/>
    </source>
</evidence>
<dbReference type="RefSeq" id="WP_379894844.1">
    <property type="nucleotide sequence ID" value="NZ_CBCSCT010000040.1"/>
</dbReference>
<evidence type="ECO:0000256" key="7">
    <source>
        <dbReference type="ARBA" id="ARBA00022984"/>
    </source>
</evidence>
<keyword evidence="4" id="KW-1003">Cell membrane</keyword>
<comment type="similarity">
    <text evidence="3">Belongs to the transpeptidase family.</text>
</comment>
<feature type="transmembrane region" description="Helical" evidence="11">
    <location>
        <begin position="20"/>
        <end position="44"/>
    </location>
</feature>
<keyword evidence="5 11" id="KW-0812">Transmembrane</keyword>
<dbReference type="SUPFAM" id="SSF56601">
    <property type="entry name" value="beta-lactamase/transpeptidase-like"/>
    <property type="match status" value="1"/>
</dbReference>
<sequence>MDKHNEQDAKKKEWLKRRSFGVRLNVFFFCTFILFSILVIRLAILQFVESEDLLALKHKQNVYESPIPPIRGNIYDHNGAELAYSTSTQSLFYRVEQTATAEDWIAMAKKLEQIFKEKGEPGEASMTAAEIMEQMDVGFDLEGNQTTILQRFSEPRRIKTDLSDEELAYFAEHRDQLLGVEIVEESIRHFAMKDEETSIAAQLLGYLRSYSSAAGNTSSVFDRYRKDKEEKQYLSDEEVGFYGIEYMFQDQLRGENGKKIYSVDPLGQIVSDQVEIIPPVKGNNLYLTLDKEVQLAAENAIAEHLIKIKTDPLYRSVNKTGVNATSGYAVAMEVETGKIIAMANFPSYDANVWRGGLSTEDLEKMGNKYQNGTITDVPADYKDDAERAKHPGSLVPLGSTIKPLTVLIGLDQGVITTNTQYFDNGEFYFGADNSRIRNSEQTSYGSMDPSRAIAKSSNTFMAEMIGQPLYKKLGRDKVLDVWDGYMKKFGLGSDTGSGLLGESTGTIEYTNTDVTGSALASMVFSSFGQGGRYTALQLAQFATTLANKGVRLKPQFVEKITTHDGELVEQFKGPEVVDEIEFDERYWEEVLDGMSKVSQQGFDDFPYEFASKTGTSQQNVAGGGVENAIFIAFAPFDDPKLAVAVVVPEGGYGSWGAAPIARQIFDAYDKQIGLTSAKNTKTTE</sequence>
<dbReference type="InterPro" id="IPR005311">
    <property type="entry name" value="PBP_dimer"/>
</dbReference>
<evidence type="ECO:0000259" key="13">
    <source>
        <dbReference type="Pfam" id="PF03717"/>
    </source>
</evidence>
<evidence type="ECO:0000256" key="10">
    <source>
        <dbReference type="ARBA" id="ARBA00023316"/>
    </source>
</evidence>
<evidence type="ECO:0000256" key="4">
    <source>
        <dbReference type="ARBA" id="ARBA00022475"/>
    </source>
</evidence>
<dbReference type="Gene3D" id="3.40.710.10">
    <property type="entry name" value="DD-peptidase/beta-lactamase superfamily"/>
    <property type="match status" value="1"/>
</dbReference>
<keyword evidence="15" id="KW-1185">Reference proteome</keyword>
<dbReference type="EMBL" id="JBHSQV010000163">
    <property type="protein sequence ID" value="MFC5987460.1"/>
    <property type="molecule type" value="Genomic_DNA"/>
</dbReference>
<keyword evidence="8 11" id="KW-1133">Transmembrane helix</keyword>
<comment type="subcellular location">
    <subcellularLocation>
        <location evidence="2">Cell membrane</location>
    </subcellularLocation>
    <subcellularLocation>
        <location evidence="1">Membrane</location>
        <topology evidence="1">Single-pass membrane protein</topology>
    </subcellularLocation>
</comment>
<keyword evidence="10" id="KW-0961">Cell wall biogenesis/degradation</keyword>
<evidence type="ECO:0000256" key="5">
    <source>
        <dbReference type="ARBA" id="ARBA00022692"/>
    </source>
</evidence>
<gene>
    <name evidence="14" type="ORF">ACFPXP_13705</name>
</gene>
<dbReference type="InterPro" id="IPR012338">
    <property type="entry name" value="Beta-lactam/transpept-like"/>
</dbReference>
<dbReference type="SUPFAM" id="SSF56519">
    <property type="entry name" value="Penicillin binding protein dimerisation domain"/>
    <property type="match status" value="1"/>
</dbReference>
<evidence type="ECO:0000256" key="11">
    <source>
        <dbReference type="SAM" id="Phobius"/>
    </source>
</evidence>